<feature type="compositionally biased region" description="Acidic residues" evidence="1">
    <location>
        <begin position="175"/>
        <end position="184"/>
    </location>
</feature>
<dbReference type="OrthoDB" id="1924011at2759"/>
<protein>
    <submittedName>
        <fullName evidence="2">Uncharacterized protein</fullName>
    </submittedName>
</protein>
<dbReference type="PANTHER" id="PTHR36345">
    <property type="entry name" value="CCG-BINDING PROTEIN 1"/>
    <property type="match status" value="1"/>
</dbReference>
<dbReference type="PANTHER" id="PTHR36345:SF1">
    <property type="entry name" value="CCG-BINDING PROTEIN 1"/>
    <property type="match status" value="1"/>
</dbReference>
<evidence type="ECO:0000256" key="1">
    <source>
        <dbReference type="SAM" id="MobiDB-lite"/>
    </source>
</evidence>
<feature type="compositionally biased region" description="Basic and acidic residues" evidence="1">
    <location>
        <begin position="165"/>
        <end position="174"/>
    </location>
</feature>
<dbReference type="Proteomes" id="UP000054558">
    <property type="component" value="Unassembled WGS sequence"/>
</dbReference>
<dbReference type="EMBL" id="DF237125">
    <property type="protein sequence ID" value="GAQ84102.1"/>
    <property type="molecule type" value="Genomic_DNA"/>
</dbReference>
<name>A0A1Y1I2B3_KLENI</name>
<dbReference type="GO" id="GO:0036033">
    <property type="term" value="F:mediator complex binding"/>
    <property type="evidence" value="ECO:0007669"/>
    <property type="project" value="InterPro"/>
</dbReference>
<gene>
    <name evidence="2" type="ORF">KFL_001760110</name>
</gene>
<dbReference type="InterPro" id="IPR037502">
    <property type="entry name" value="CBP1"/>
</dbReference>
<feature type="compositionally biased region" description="Basic and acidic residues" evidence="1">
    <location>
        <begin position="118"/>
        <end position="127"/>
    </location>
</feature>
<dbReference type="GO" id="GO:0010183">
    <property type="term" value="P:pollen tube guidance"/>
    <property type="evidence" value="ECO:0007669"/>
    <property type="project" value="InterPro"/>
</dbReference>
<accession>A0A1Y1I2B3</accession>
<keyword evidence="3" id="KW-1185">Reference proteome</keyword>
<organism evidence="2 3">
    <name type="scientific">Klebsormidium nitens</name>
    <name type="common">Green alga</name>
    <name type="synonym">Ulothrix nitens</name>
    <dbReference type="NCBI Taxonomy" id="105231"/>
    <lineage>
        <taxon>Eukaryota</taxon>
        <taxon>Viridiplantae</taxon>
        <taxon>Streptophyta</taxon>
        <taxon>Klebsormidiophyceae</taxon>
        <taxon>Klebsormidiales</taxon>
        <taxon>Klebsormidiaceae</taxon>
        <taxon>Klebsormidium</taxon>
    </lineage>
</organism>
<feature type="region of interest" description="Disordered" evidence="1">
    <location>
        <begin position="88"/>
        <end position="185"/>
    </location>
</feature>
<proteinExistence type="predicted"/>
<evidence type="ECO:0000313" key="3">
    <source>
        <dbReference type="Proteomes" id="UP000054558"/>
    </source>
</evidence>
<sequence length="207" mass="22373">MPEKDILQKAEEEMSEKCTTLEGDEAYNCWQTVFEFEDDKATAQRECILAAPGEKQQACGPLESLQTLVREGSAQGVSAVLANIRAASQSKKARRASDAKKAAAAVESKPTLAKGKARKTEADRAEFEVPGGRTAAAMAGIEDPRSEASSEEWENQAAEAAAEGMEDRLRRASADEDDDDDNDDLSAVRRALKKRGLSGTWLHGENV</sequence>
<reference evidence="2 3" key="1">
    <citation type="journal article" date="2014" name="Nat. Commun.">
        <title>Klebsormidium flaccidum genome reveals primary factors for plant terrestrial adaptation.</title>
        <authorList>
            <person name="Hori K."/>
            <person name="Maruyama F."/>
            <person name="Fujisawa T."/>
            <person name="Togashi T."/>
            <person name="Yamamoto N."/>
            <person name="Seo M."/>
            <person name="Sato S."/>
            <person name="Yamada T."/>
            <person name="Mori H."/>
            <person name="Tajima N."/>
            <person name="Moriyama T."/>
            <person name="Ikeuchi M."/>
            <person name="Watanabe M."/>
            <person name="Wada H."/>
            <person name="Kobayashi K."/>
            <person name="Saito M."/>
            <person name="Masuda T."/>
            <person name="Sasaki-Sekimoto Y."/>
            <person name="Mashiguchi K."/>
            <person name="Awai K."/>
            <person name="Shimojima M."/>
            <person name="Masuda S."/>
            <person name="Iwai M."/>
            <person name="Nobusawa T."/>
            <person name="Narise T."/>
            <person name="Kondo S."/>
            <person name="Saito H."/>
            <person name="Sato R."/>
            <person name="Murakawa M."/>
            <person name="Ihara Y."/>
            <person name="Oshima-Yamada Y."/>
            <person name="Ohtaka K."/>
            <person name="Satoh M."/>
            <person name="Sonobe K."/>
            <person name="Ishii M."/>
            <person name="Ohtani R."/>
            <person name="Kanamori-Sato M."/>
            <person name="Honoki R."/>
            <person name="Miyazaki D."/>
            <person name="Mochizuki H."/>
            <person name="Umetsu J."/>
            <person name="Higashi K."/>
            <person name="Shibata D."/>
            <person name="Kamiya Y."/>
            <person name="Sato N."/>
            <person name="Nakamura Y."/>
            <person name="Tabata S."/>
            <person name="Ida S."/>
            <person name="Kurokawa K."/>
            <person name="Ohta H."/>
        </authorList>
    </citation>
    <scope>NUCLEOTIDE SEQUENCE [LARGE SCALE GENOMIC DNA]</scope>
    <source>
        <strain evidence="2 3">NIES-2285</strain>
    </source>
</reference>
<evidence type="ECO:0000313" key="2">
    <source>
        <dbReference type="EMBL" id="GAQ84102.1"/>
    </source>
</evidence>
<dbReference type="AlphaFoldDB" id="A0A1Y1I2B3"/>